<dbReference type="Pfam" id="PF12862">
    <property type="entry name" value="ANAPC5"/>
    <property type="match status" value="1"/>
</dbReference>
<evidence type="ECO:0000256" key="4">
    <source>
        <dbReference type="ARBA" id="ARBA00022776"/>
    </source>
</evidence>
<name>J3NTV0_GAET3</name>
<feature type="domain" description="Anaphase-promoting complex subunit 5" evidence="9">
    <location>
        <begin position="285"/>
        <end position="374"/>
    </location>
</feature>
<reference evidence="10" key="2">
    <citation type="submission" date="2010-07" db="EMBL/GenBank/DDBJ databases">
        <authorList>
            <consortium name="The Broad Institute Genome Sequencing Platform"/>
            <consortium name="Broad Institute Genome Sequencing Center for Infectious Disease"/>
            <person name="Ma L.-J."/>
            <person name="Dead R."/>
            <person name="Young S."/>
            <person name="Zeng Q."/>
            <person name="Koehrsen M."/>
            <person name="Alvarado L."/>
            <person name="Berlin A."/>
            <person name="Chapman S.B."/>
            <person name="Chen Z."/>
            <person name="Freedman E."/>
            <person name="Gellesch M."/>
            <person name="Goldberg J."/>
            <person name="Griggs A."/>
            <person name="Gujja S."/>
            <person name="Heilman E.R."/>
            <person name="Heiman D."/>
            <person name="Hepburn T."/>
            <person name="Howarth C."/>
            <person name="Jen D."/>
            <person name="Larson L."/>
            <person name="Mehta T."/>
            <person name="Neiman D."/>
            <person name="Pearson M."/>
            <person name="Roberts A."/>
            <person name="Saif S."/>
            <person name="Shea T."/>
            <person name="Shenoy N."/>
            <person name="Sisk P."/>
            <person name="Stolte C."/>
            <person name="Sykes S."/>
            <person name="Walk T."/>
            <person name="White J."/>
            <person name="Yandava C."/>
            <person name="Haas B."/>
            <person name="Nusbaum C."/>
            <person name="Birren B."/>
        </authorList>
    </citation>
    <scope>NUCLEOTIDE SEQUENCE</scope>
    <source>
        <strain evidence="10">R3-111a-1</strain>
    </source>
</reference>
<dbReference type="GO" id="GO:0005680">
    <property type="term" value="C:anaphase-promoting complex"/>
    <property type="evidence" value="ECO:0007669"/>
    <property type="project" value="InterPro"/>
</dbReference>
<evidence type="ECO:0000256" key="1">
    <source>
        <dbReference type="ARBA" id="ARBA00007450"/>
    </source>
</evidence>
<reference evidence="11" key="4">
    <citation type="journal article" date="2015" name="G3 (Bethesda)">
        <title>Genome sequences of three phytopathogenic species of the Magnaporthaceae family of fungi.</title>
        <authorList>
            <person name="Okagaki L.H."/>
            <person name="Nunes C.C."/>
            <person name="Sailsbery J."/>
            <person name="Clay B."/>
            <person name="Brown D."/>
            <person name="John T."/>
            <person name="Oh Y."/>
            <person name="Young N."/>
            <person name="Fitzgerald M."/>
            <person name="Haas B.J."/>
            <person name="Zeng Q."/>
            <person name="Young S."/>
            <person name="Adiconis X."/>
            <person name="Fan L."/>
            <person name="Levin J.Z."/>
            <person name="Mitchell T.K."/>
            <person name="Okubara P.A."/>
            <person name="Farman M.L."/>
            <person name="Kohn L.M."/>
            <person name="Birren B."/>
            <person name="Ma L.-J."/>
            <person name="Dean R.A."/>
        </authorList>
    </citation>
    <scope>NUCLEOTIDE SEQUENCE</scope>
    <source>
        <strain evidence="11">R3-111a-1</strain>
    </source>
</reference>
<dbReference type="PANTHER" id="PTHR12830">
    <property type="entry name" value="ANAPHASE-PROMOTING COMPLEX SUBUNIT 5"/>
    <property type="match status" value="1"/>
</dbReference>
<evidence type="ECO:0000259" key="9">
    <source>
        <dbReference type="Pfam" id="PF12862"/>
    </source>
</evidence>
<dbReference type="STRING" id="644352.J3NTV0"/>
<comment type="similarity">
    <text evidence="1">Belongs to the APC5 family.</text>
</comment>
<dbReference type="InterPro" id="IPR011990">
    <property type="entry name" value="TPR-like_helical_dom_sf"/>
</dbReference>
<reference evidence="12" key="1">
    <citation type="submission" date="2010-07" db="EMBL/GenBank/DDBJ databases">
        <title>The genome sequence of Gaeumannomyces graminis var. tritici strain R3-111a-1.</title>
        <authorList>
            <consortium name="The Broad Institute Genome Sequencing Platform"/>
            <person name="Ma L.-J."/>
            <person name="Dead R."/>
            <person name="Young S."/>
            <person name="Zeng Q."/>
            <person name="Koehrsen M."/>
            <person name="Alvarado L."/>
            <person name="Berlin A."/>
            <person name="Chapman S.B."/>
            <person name="Chen Z."/>
            <person name="Freedman E."/>
            <person name="Gellesch M."/>
            <person name="Goldberg J."/>
            <person name="Griggs A."/>
            <person name="Gujja S."/>
            <person name="Heilman E.R."/>
            <person name="Heiman D."/>
            <person name="Hepburn T."/>
            <person name="Howarth C."/>
            <person name="Jen D."/>
            <person name="Larson L."/>
            <person name="Mehta T."/>
            <person name="Neiman D."/>
            <person name="Pearson M."/>
            <person name="Roberts A."/>
            <person name="Saif S."/>
            <person name="Shea T."/>
            <person name="Shenoy N."/>
            <person name="Sisk P."/>
            <person name="Stolte C."/>
            <person name="Sykes S."/>
            <person name="Walk T."/>
            <person name="White J."/>
            <person name="Yandava C."/>
            <person name="Haas B."/>
            <person name="Nusbaum C."/>
            <person name="Birren B."/>
        </authorList>
    </citation>
    <scope>NUCLEOTIDE SEQUENCE [LARGE SCALE GENOMIC DNA]</scope>
    <source>
        <strain evidence="12">R3-111a-1</strain>
    </source>
</reference>
<dbReference type="GeneID" id="20345157"/>
<dbReference type="PANTHER" id="PTHR12830:SF9">
    <property type="entry name" value="ANAPHASE-PROMOTING COMPLEX SUBUNIT 5"/>
    <property type="match status" value="1"/>
</dbReference>
<evidence type="ECO:0000256" key="8">
    <source>
        <dbReference type="ARBA" id="ARBA00045696"/>
    </source>
</evidence>
<keyword evidence="12" id="KW-1185">Reference proteome</keyword>
<sequence length="837" mass="92448">MSYLTPAKISLLAVIDVYVSGVVPDEAAVPLLSFVGSHIHSSLSATPLPGASSVDRWEKAAAATAVLTSIQEFEHILSPLSFLLFLKKLWQIDSLDALHRFLTDDPRLLLAPTREELRLAAENGEELPSDDAVRLAPNSPFGNFVRRAQLEFSRLSFQKATELWAGFVKYRQPTAAAYWTRRNSGIGGLAFDSVLLAGQHEWGPAVHDVAQVVYGGLGRHLQGGPPGLGRHLQGGPPDASTEDIEFLLEFQVNQIQTYGCRIPPAVERHYRELLAGSAMIPSLSHYVSFLEAWRSGDYPTSFDYLHRYFDYTMQNRDRLFYQYALLNLAILQADFGSHKEAVLTMLETVSTARENRDDACLNFSLNWLFQFGRARPQLVRDLESGSMLGVGKETLSFLRVKAKEVNCWPLWSSALLSEAKLSLCNGESIATAVKFIMASSRIVVEHNLWGAMGAQLSLTTALWDRLGLAFLSRTMCEVFLRVHARGAMFEDELKVTCCLAGLLVARGHYDEAIARLDALDRDPLRSWKVGRHWSRFRGLIRLRRELHRGDLDAADHFISQLVQSSKPDENEPDMTFIVDSLHVEALTRRGELAAALEMTNVRLGEQRDQGRDVCLRVRLLLARAGLHDRAGRSRKGFVLALRAASAAWRARLLPALWLSLGSLANILVSLGEFSEAARLLGEIIPRALECDAAFMAGTLYLTLGDAFTGLAGELSEGALLLTAHMCPSVHPGQESSTAGGRPDTRVGAESVTLLPTLSTTTLAGSKQSRTKEQQMLELSASAAEAFERAYSCFEAIEDTVKQCETRAKQATIMRMVGDQGRAEDYASKYLVLRATGR</sequence>
<organism evidence="10">
    <name type="scientific">Gaeumannomyces tritici (strain R3-111a-1)</name>
    <name type="common">Wheat and barley take-all root rot fungus</name>
    <name type="synonym">Gaeumannomyces graminis var. tritici</name>
    <dbReference type="NCBI Taxonomy" id="644352"/>
    <lineage>
        <taxon>Eukaryota</taxon>
        <taxon>Fungi</taxon>
        <taxon>Dikarya</taxon>
        <taxon>Ascomycota</taxon>
        <taxon>Pezizomycotina</taxon>
        <taxon>Sordariomycetes</taxon>
        <taxon>Sordariomycetidae</taxon>
        <taxon>Magnaporthales</taxon>
        <taxon>Magnaporthaceae</taxon>
        <taxon>Gaeumannomyces</taxon>
    </lineage>
</organism>
<dbReference type="EnsemblFungi" id="EJT79615">
    <property type="protein sequence ID" value="EJT79615"/>
    <property type="gene ID" value="GGTG_04699"/>
</dbReference>
<evidence type="ECO:0000256" key="2">
    <source>
        <dbReference type="ARBA" id="ARBA00016066"/>
    </source>
</evidence>
<dbReference type="SUPFAM" id="SSF48452">
    <property type="entry name" value="TPR-like"/>
    <property type="match status" value="1"/>
</dbReference>
<dbReference type="Proteomes" id="UP000006039">
    <property type="component" value="Unassembled WGS sequence"/>
</dbReference>
<dbReference type="GO" id="GO:0051301">
    <property type="term" value="P:cell division"/>
    <property type="evidence" value="ECO:0007669"/>
    <property type="project" value="UniProtKB-KW"/>
</dbReference>
<reference evidence="11" key="5">
    <citation type="submission" date="2018-04" db="UniProtKB">
        <authorList>
            <consortium name="EnsemblFungi"/>
        </authorList>
    </citation>
    <scope>IDENTIFICATION</scope>
    <source>
        <strain evidence="11">R3-111a-1</strain>
    </source>
</reference>
<dbReference type="EMBL" id="GL385396">
    <property type="protein sequence ID" value="EJT79615.1"/>
    <property type="molecule type" value="Genomic_DNA"/>
</dbReference>
<protein>
    <recommendedName>
        <fullName evidence="2">Anaphase-promoting complex subunit 5</fullName>
    </recommendedName>
    <alternativeName>
        <fullName evidence="7">Cyclosome subunit 5</fullName>
    </alternativeName>
</protein>
<gene>
    <name evidence="11" type="primary">20345157</name>
    <name evidence="10" type="ORF">GGTG_04699</name>
</gene>
<proteinExistence type="inferred from homology"/>
<keyword evidence="6" id="KW-0131">Cell cycle</keyword>
<dbReference type="AlphaFoldDB" id="J3NTV0"/>
<reference evidence="10" key="3">
    <citation type="submission" date="2010-09" db="EMBL/GenBank/DDBJ databases">
        <title>Annotation of Gaeumannomyces graminis var. tritici R3-111a-1.</title>
        <authorList>
            <consortium name="The Broad Institute Genome Sequencing Platform"/>
            <person name="Ma L.-J."/>
            <person name="Dead R."/>
            <person name="Young S.K."/>
            <person name="Zeng Q."/>
            <person name="Gargeya S."/>
            <person name="Fitzgerald M."/>
            <person name="Haas B."/>
            <person name="Abouelleil A."/>
            <person name="Alvarado L."/>
            <person name="Arachchi H.M."/>
            <person name="Berlin A."/>
            <person name="Brown A."/>
            <person name="Chapman S.B."/>
            <person name="Chen Z."/>
            <person name="Dunbar C."/>
            <person name="Freedman E."/>
            <person name="Gearin G."/>
            <person name="Gellesch M."/>
            <person name="Goldberg J."/>
            <person name="Griggs A."/>
            <person name="Gujja S."/>
            <person name="Heiman D."/>
            <person name="Howarth C."/>
            <person name="Larson L."/>
            <person name="Lui A."/>
            <person name="MacDonald P.J.P."/>
            <person name="Mehta T."/>
            <person name="Montmayeur A."/>
            <person name="Murphy C."/>
            <person name="Neiman D."/>
            <person name="Pearson M."/>
            <person name="Priest M."/>
            <person name="Roberts A."/>
            <person name="Saif S."/>
            <person name="Shea T."/>
            <person name="Shenoy N."/>
            <person name="Sisk P."/>
            <person name="Stolte C."/>
            <person name="Sykes S."/>
            <person name="Yandava C."/>
            <person name="Wortman J."/>
            <person name="Nusbaum C."/>
            <person name="Birren B."/>
        </authorList>
    </citation>
    <scope>NUCLEOTIDE SEQUENCE</scope>
    <source>
        <strain evidence="10">R3-111a-1</strain>
    </source>
</reference>
<evidence type="ECO:0000313" key="10">
    <source>
        <dbReference type="EMBL" id="EJT79615.1"/>
    </source>
</evidence>
<dbReference type="UniPathway" id="UPA00143"/>
<evidence type="ECO:0000256" key="6">
    <source>
        <dbReference type="ARBA" id="ARBA00023306"/>
    </source>
</evidence>
<evidence type="ECO:0000256" key="3">
    <source>
        <dbReference type="ARBA" id="ARBA00022618"/>
    </source>
</evidence>
<dbReference type="GO" id="GO:0031145">
    <property type="term" value="P:anaphase-promoting complex-dependent catabolic process"/>
    <property type="evidence" value="ECO:0007669"/>
    <property type="project" value="TreeGrafter"/>
</dbReference>
<comment type="function">
    <text evidence="8">Component of the anaphase promoting complex/cyclosome (APC/C), a cell cycle-regulated E3 ubiquitin ligase that controls progression through mitosis and the G1 phase of the cell cycle. The APC/C complex acts by mediating ubiquitination and subsequent degradation of target proteins: it mainly mediates the formation of 'Lys-11'-linked polyubiquitin chains and, to a lower extent, the formation of 'Lys-48'- and 'Lys-63'-linked polyubiquitin chains. The APC/C complex catalyzes assembly of branched 'Lys-11'-/'Lys-48'-linked branched ubiquitin chains on target proteins.</text>
</comment>
<dbReference type="InterPro" id="IPR026000">
    <property type="entry name" value="Apc5_dom"/>
</dbReference>
<dbReference type="GO" id="GO:0070979">
    <property type="term" value="P:protein K11-linked ubiquitination"/>
    <property type="evidence" value="ECO:0007669"/>
    <property type="project" value="TreeGrafter"/>
</dbReference>
<dbReference type="GO" id="GO:0045842">
    <property type="term" value="P:positive regulation of mitotic metaphase/anaphase transition"/>
    <property type="evidence" value="ECO:0007669"/>
    <property type="project" value="TreeGrafter"/>
</dbReference>
<evidence type="ECO:0000256" key="7">
    <source>
        <dbReference type="ARBA" id="ARBA00031069"/>
    </source>
</evidence>
<dbReference type="RefSeq" id="XP_009220760.1">
    <property type="nucleotide sequence ID" value="XM_009222496.1"/>
</dbReference>
<evidence type="ECO:0000313" key="11">
    <source>
        <dbReference type="EnsemblFungi" id="EJT79615"/>
    </source>
</evidence>
<accession>J3NTV0</accession>
<dbReference type="HOGENOM" id="CLU_010478_0_0_1"/>
<dbReference type="InterPro" id="IPR037679">
    <property type="entry name" value="Apc5"/>
</dbReference>
<evidence type="ECO:0000256" key="5">
    <source>
        <dbReference type="ARBA" id="ARBA00022786"/>
    </source>
</evidence>
<dbReference type="eggNOG" id="KOG4322">
    <property type="taxonomic scope" value="Eukaryota"/>
</dbReference>
<keyword evidence="5" id="KW-0833">Ubl conjugation pathway</keyword>
<evidence type="ECO:0000313" key="12">
    <source>
        <dbReference type="Proteomes" id="UP000006039"/>
    </source>
</evidence>
<dbReference type="OrthoDB" id="2504561at2759"/>
<dbReference type="VEuPathDB" id="FungiDB:GGTG_04699"/>
<keyword evidence="4" id="KW-0498">Mitosis</keyword>
<keyword evidence="3" id="KW-0132">Cell division</keyword>